<evidence type="ECO:0000313" key="2">
    <source>
        <dbReference type="EMBL" id="RWR45745.1"/>
    </source>
</evidence>
<protein>
    <submittedName>
        <fullName evidence="2">Uncharacterized protein</fullName>
    </submittedName>
</protein>
<dbReference type="OrthoDB" id="7876072at2"/>
<keyword evidence="1" id="KW-0175">Coiled coil</keyword>
<proteinExistence type="predicted"/>
<dbReference type="EMBL" id="SAVB01000023">
    <property type="protein sequence ID" value="RWR45745.1"/>
    <property type="molecule type" value="Genomic_DNA"/>
</dbReference>
<sequence length="111" mass="12292">MHITTETLILPKEAEILLSALQLMDGKVDRLLPLLALLQAETGERSELGEALLNALHLIQRELNAFQILRQDLEKRMASLTGALTALEAEHRKTAEMIGEMHGLLMAPAED</sequence>
<gene>
    <name evidence="2" type="ORF">EOW65_16035</name>
</gene>
<accession>A0A443L9B5</accession>
<dbReference type="RefSeq" id="WP_128151144.1">
    <property type="nucleotide sequence ID" value="NZ_SAVB01000023.1"/>
</dbReference>
<dbReference type="Proteomes" id="UP000286594">
    <property type="component" value="Unassembled WGS sequence"/>
</dbReference>
<organism evidence="2 3">
    <name type="scientific">Paenirhodobacter ferrireducens</name>
    <dbReference type="NCBI Taxonomy" id="1215032"/>
    <lineage>
        <taxon>Bacteria</taxon>
        <taxon>Pseudomonadati</taxon>
        <taxon>Pseudomonadota</taxon>
        <taxon>Alphaproteobacteria</taxon>
        <taxon>Rhodobacterales</taxon>
        <taxon>Rhodobacter group</taxon>
        <taxon>Paenirhodobacter</taxon>
    </lineage>
</organism>
<dbReference type="AlphaFoldDB" id="A0A443L9B5"/>
<name>A0A443L9B5_9RHOB</name>
<comment type="caution">
    <text evidence="2">The sequence shown here is derived from an EMBL/GenBank/DDBJ whole genome shotgun (WGS) entry which is preliminary data.</text>
</comment>
<evidence type="ECO:0000313" key="3">
    <source>
        <dbReference type="Proteomes" id="UP000286594"/>
    </source>
</evidence>
<feature type="coiled-coil region" evidence="1">
    <location>
        <begin position="56"/>
        <end position="90"/>
    </location>
</feature>
<evidence type="ECO:0000256" key="1">
    <source>
        <dbReference type="SAM" id="Coils"/>
    </source>
</evidence>
<keyword evidence="3" id="KW-1185">Reference proteome</keyword>
<reference evidence="2 3" key="1">
    <citation type="submission" date="2019-01" db="EMBL/GenBank/DDBJ databases">
        <title>Sinorhodobacter populi sp. nov. isolated from the symptomatic bark tissue of Populus euramericana canker.</title>
        <authorList>
            <person name="Xu G."/>
        </authorList>
    </citation>
    <scope>NUCLEOTIDE SEQUENCE [LARGE SCALE GENOMIC DNA]</scope>
    <source>
        <strain evidence="2 3">CCTCC AB2012026</strain>
    </source>
</reference>